<dbReference type="Pfam" id="PF14865">
    <property type="entry name" value="Macin"/>
    <property type="match status" value="1"/>
</dbReference>
<dbReference type="AlphaFoldDB" id="A0A7R9PZ94"/>
<evidence type="ECO:0000256" key="4">
    <source>
        <dbReference type="ARBA" id="ARBA00023157"/>
    </source>
</evidence>
<comment type="similarity">
    <text evidence="2">Belongs to the macin family.</text>
</comment>
<comment type="subcellular location">
    <subcellularLocation>
        <location evidence="1">Secreted</location>
    </subcellularLocation>
</comment>
<proteinExistence type="inferred from homology"/>
<evidence type="ECO:0000313" key="5">
    <source>
        <dbReference type="EMBL" id="CAD7626432.1"/>
    </source>
</evidence>
<organism evidence="5">
    <name type="scientific">Medioppia subpectinata</name>
    <dbReference type="NCBI Taxonomy" id="1979941"/>
    <lineage>
        <taxon>Eukaryota</taxon>
        <taxon>Metazoa</taxon>
        <taxon>Ecdysozoa</taxon>
        <taxon>Arthropoda</taxon>
        <taxon>Chelicerata</taxon>
        <taxon>Arachnida</taxon>
        <taxon>Acari</taxon>
        <taxon>Acariformes</taxon>
        <taxon>Sarcoptiformes</taxon>
        <taxon>Oribatida</taxon>
        <taxon>Brachypylina</taxon>
        <taxon>Oppioidea</taxon>
        <taxon>Oppiidae</taxon>
        <taxon>Medioppia</taxon>
    </lineage>
</organism>
<evidence type="ECO:0000256" key="1">
    <source>
        <dbReference type="ARBA" id="ARBA00004613"/>
    </source>
</evidence>
<evidence type="ECO:0000256" key="2">
    <source>
        <dbReference type="ARBA" id="ARBA00010366"/>
    </source>
</evidence>
<evidence type="ECO:0008006" key="7">
    <source>
        <dbReference type="Google" id="ProtNLM"/>
    </source>
</evidence>
<name>A0A7R9PZ94_9ACAR</name>
<keyword evidence="4" id="KW-1015">Disulfide bond</keyword>
<dbReference type="GO" id="GO:0006952">
    <property type="term" value="P:defense response"/>
    <property type="evidence" value="ECO:0007669"/>
    <property type="project" value="InterPro"/>
</dbReference>
<protein>
    <recommendedName>
        <fullName evidence="7">Theromacin</fullName>
    </recommendedName>
</protein>
<dbReference type="GO" id="GO:0005576">
    <property type="term" value="C:extracellular region"/>
    <property type="evidence" value="ECO:0007669"/>
    <property type="project" value="UniProtKB-SubCell"/>
</dbReference>
<dbReference type="Gene3D" id="3.30.30.100">
    <property type="match status" value="1"/>
</dbReference>
<dbReference type="InterPro" id="IPR029230">
    <property type="entry name" value="Macin"/>
</dbReference>
<keyword evidence="6" id="KW-1185">Reference proteome</keyword>
<dbReference type="EMBL" id="OC858404">
    <property type="protein sequence ID" value="CAD7626432.1"/>
    <property type="molecule type" value="Genomic_DNA"/>
</dbReference>
<dbReference type="OrthoDB" id="9988549at2759"/>
<evidence type="ECO:0000313" key="6">
    <source>
        <dbReference type="Proteomes" id="UP000759131"/>
    </source>
</evidence>
<dbReference type="EMBL" id="CAJPIZ010003829">
    <property type="protein sequence ID" value="CAG2106862.1"/>
    <property type="molecule type" value="Genomic_DNA"/>
</dbReference>
<gene>
    <name evidence="5" type="ORF">OSB1V03_LOCUS6865</name>
</gene>
<keyword evidence="3" id="KW-0964">Secreted</keyword>
<dbReference type="InterPro" id="IPR038456">
    <property type="entry name" value="Macin_sf"/>
</dbReference>
<reference evidence="5" key="1">
    <citation type="submission" date="2020-11" db="EMBL/GenBank/DDBJ databases">
        <authorList>
            <person name="Tran Van P."/>
        </authorList>
    </citation>
    <scope>NUCLEOTIDE SEQUENCE</scope>
</reference>
<accession>A0A7R9PZ94</accession>
<sequence length="86" mass="9168">MVMLTTMVAISSSSCWDDWSRCTGWSSAAGGILWKKCNERCVCMNYKSGVCVEVSTTCAGLPSSTMVSQCQCKNQLGPPPSSGCGW</sequence>
<evidence type="ECO:0000256" key="3">
    <source>
        <dbReference type="ARBA" id="ARBA00022525"/>
    </source>
</evidence>
<dbReference type="Proteomes" id="UP000759131">
    <property type="component" value="Unassembled WGS sequence"/>
</dbReference>